<accession>A0ABD0M1X6</accession>
<protein>
    <submittedName>
        <fullName evidence="1">Uncharacterized protein</fullName>
    </submittedName>
</protein>
<dbReference type="Proteomes" id="UP001519460">
    <property type="component" value="Unassembled WGS sequence"/>
</dbReference>
<dbReference type="EMBL" id="JACVVK020000011">
    <property type="protein sequence ID" value="KAK7505308.1"/>
    <property type="molecule type" value="Genomic_DNA"/>
</dbReference>
<organism evidence="1 2">
    <name type="scientific">Batillaria attramentaria</name>
    <dbReference type="NCBI Taxonomy" id="370345"/>
    <lineage>
        <taxon>Eukaryota</taxon>
        <taxon>Metazoa</taxon>
        <taxon>Spiralia</taxon>
        <taxon>Lophotrochozoa</taxon>
        <taxon>Mollusca</taxon>
        <taxon>Gastropoda</taxon>
        <taxon>Caenogastropoda</taxon>
        <taxon>Sorbeoconcha</taxon>
        <taxon>Cerithioidea</taxon>
        <taxon>Batillariidae</taxon>
        <taxon>Batillaria</taxon>
    </lineage>
</organism>
<keyword evidence="2" id="KW-1185">Reference proteome</keyword>
<name>A0ABD0M1X6_9CAEN</name>
<proteinExistence type="predicted"/>
<evidence type="ECO:0000313" key="1">
    <source>
        <dbReference type="EMBL" id="KAK7505308.1"/>
    </source>
</evidence>
<sequence length="68" mass="7606">MLASQGTVILIVTTDVEDNTLPLIYSNPVRSFRSKPTRHTVLRKEAFSVYRDGVTKDGRNNTQISTPV</sequence>
<evidence type="ECO:0000313" key="2">
    <source>
        <dbReference type="Proteomes" id="UP001519460"/>
    </source>
</evidence>
<dbReference type="AlphaFoldDB" id="A0ABD0M1X6"/>
<reference evidence="1 2" key="1">
    <citation type="journal article" date="2023" name="Sci. Data">
        <title>Genome assembly of the Korean intertidal mud-creeper Batillaria attramentaria.</title>
        <authorList>
            <person name="Patra A.K."/>
            <person name="Ho P.T."/>
            <person name="Jun S."/>
            <person name="Lee S.J."/>
            <person name="Kim Y."/>
            <person name="Won Y.J."/>
        </authorList>
    </citation>
    <scope>NUCLEOTIDE SEQUENCE [LARGE SCALE GENOMIC DNA]</scope>
    <source>
        <strain evidence="1">Wonlab-2016</strain>
    </source>
</reference>
<gene>
    <name evidence="1" type="ORF">BaRGS_00003470</name>
</gene>
<comment type="caution">
    <text evidence="1">The sequence shown here is derived from an EMBL/GenBank/DDBJ whole genome shotgun (WGS) entry which is preliminary data.</text>
</comment>